<name>A0A1H9SKQ4_9FIRM</name>
<reference evidence="2" key="1">
    <citation type="submission" date="2016-10" db="EMBL/GenBank/DDBJ databases">
        <authorList>
            <person name="Varghese N."/>
            <person name="Submissions S."/>
        </authorList>
    </citation>
    <scope>NUCLEOTIDE SEQUENCE [LARGE SCALE GENOMIC DNA]</scope>
    <source>
        <strain evidence="2">S1b</strain>
    </source>
</reference>
<organism evidence="1 2">
    <name type="scientific">Lachnobacterium bovis</name>
    <dbReference type="NCBI Taxonomy" id="140626"/>
    <lineage>
        <taxon>Bacteria</taxon>
        <taxon>Bacillati</taxon>
        <taxon>Bacillota</taxon>
        <taxon>Clostridia</taxon>
        <taxon>Lachnospirales</taxon>
        <taxon>Lachnospiraceae</taxon>
        <taxon>Lachnobacterium</taxon>
    </lineage>
</organism>
<keyword evidence="2" id="KW-1185">Reference proteome</keyword>
<dbReference type="AlphaFoldDB" id="A0A1H9SKQ4"/>
<gene>
    <name evidence="1" type="ORF">SAMN02910429_01251</name>
</gene>
<evidence type="ECO:0000313" key="1">
    <source>
        <dbReference type="EMBL" id="SER85527.1"/>
    </source>
</evidence>
<sequence>MFIVGDGCAKLSLAKRLFIRVLITWVWEPFFMPFCATVGSYCQHMSGIIYMKGEELIYDYI</sequence>
<accession>A0A1H9SKQ4</accession>
<evidence type="ECO:0000313" key="2">
    <source>
        <dbReference type="Proteomes" id="UP000182471"/>
    </source>
</evidence>
<dbReference type="EMBL" id="FOGW01000012">
    <property type="protein sequence ID" value="SER85527.1"/>
    <property type="molecule type" value="Genomic_DNA"/>
</dbReference>
<proteinExistence type="predicted"/>
<protein>
    <submittedName>
        <fullName evidence="1">Uncharacterized protein</fullName>
    </submittedName>
</protein>
<dbReference type="Proteomes" id="UP000182471">
    <property type="component" value="Unassembled WGS sequence"/>
</dbReference>